<dbReference type="EMBL" id="VUJU01000439">
    <property type="protein sequence ID" value="KAF0770420.1"/>
    <property type="molecule type" value="Genomic_DNA"/>
</dbReference>
<keyword evidence="1" id="KW-0418">Kinase</keyword>
<dbReference type="GO" id="GO:0016301">
    <property type="term" value="F:kinase activity"/>
    <property type="evidence" value="ECO:0007669"/>
    <property type="project" value="UniProtKB-KW"/>
</dbReference>
<dbReference type="AlphaFoldDB" id="A0A6G0ZH11"/>
<comment type="caution">
    <text evidence="1">The sequence shown here is derived from an EMBL/GenBank/DDBJ whole genome shotgun (WGS) entry which is preliminary data.</text>
</comment>
<accession>A0A6G0ZH11</accession>
<keyword evidence="1" id="KW-0808">Transferase</keyword>
<gene>
    <name evidence="1" type="ORF">FWK35_00012250</name>
</gene>
<reference evidence="1 2" key="1">
    <citation type="submission" date="2019-08" db="EMBL/GenBank/DDBJ databases">
        <title>Whole genome of Aphis craccivora.</title>
        <authorList>
            <person name="Voronova N.V."/>
            <person name="Shulinski R.S."/>
            <person name="Bandarenka Y.V."/>
            <person name="Zhorov D.G."/>
            <person name="Warner D."/>
        </authorList>
    </citation>
    <scope>NUCLEOTIDE SEQUENCE [LARGE SCALE GENOMIC DNA]</scope>
    <source>
        <strain evidence="1">180601</strain>
        <tissue evidence="1">Whole Body</tissue>
    </source>
</reference>
<sequence>MNNCFLHTVFRGSWWTKQECRRDVGTIAQLPEERPEHRAVKKECSNGGGNGLDTTVVHGGRDDAVGHHPVGSYYTVWYNSPEDVWRCYTEDAVYSVVEIDGTRYEATVQTQIRELFDDVAAPKTKNDKSYDGDCRSVIVQSVVTVRTAVGRGDDGDVHAILSRRVHSTHVVRRGLVRGDVKTRW</sequence>
<protein>
    <submittedName>
        <fullName evidence="1">Adenosine kinase-like</fullName>
    </submittedName>
</protein>
<dbReference type="Proteomes" id="UP000478052">
    <property type="component" value="Unassembled WGS sequence"/>
</dbReference>
<name>A0A6G0ZH11_APHCR</name>
<evidence type="ECO:0000313" key="2">
    <source>
        <dbReference type="Proteomes" id="UP000478052"/>
    </source>
</evidence>
<organism evidence="1 2">
    <name type="scientific">Aphis craccivora</name>
    <name type="common">Cowpea aphid</name>
    <dbReference type="NCBI Taxonomy" id="307492"/>
    <lineage>
        <taxon>Eukaryota</taxon>
        <taxon>Metazoa</taxon>
        <taxon>Ecdysozoa</taxon>
        <taxon>Arthropoda</taxon>
        <taxon>Hexapoda</taxon>
        <taxon>Insecta</taxon>
        <taxon>Pterygota</taxon>
        <taxon>Neoptera</taxon>
        <taxon>Paraneoptera</taxon>
        <taxon>Hemiptera</taxon>
        <taxon>Sternorrhyncha</taxon>
        <taxon>Aphidomorpha</taxon>
        <taxon>Aphidoidea</taxon>
        <taxon>Aphididae</taxon>
        <taxon>Aphidini</taxon>
        <taxon>Aphis</taxon>
        <taxon>Aphis</taxon>
    </lineage>
</organism>
<keyword evidence="2" id="KW-1185">Reference proteome</keyword>
<evidence type="ECO:0000313" key="1">
    <source>
        <dbReference type="EMBL" id="KAF0770420.1"/>
    </source>
</evidence>
<proteinExistence type="predicted"/>